<dbReference type="RefSeq" id="XP_030830895.1">
    <property type="nucleotide sequence ID" value="XM_030975035.1"/>
</dbReference>
<keyword evidence="6" id="KW-1185">Reference proteome</keyword>
<reference evidence="6" key="1">
    <citation type="submission" date="2015-02" db="EMBL/GenBank/DDBJ databases">
        <title>Genome sequencing for Strongylocentrotus purpuratus.</title>
        <authorList>
            <person name="Murali S."/>
            <person name="Liu Y."/>
            <person name="Vee V."/>
            <person name="English A."/>
            <person name="Wang M."/>
            <person name="Skinner E."/>
            <person name="Han Y."/>
            <person name="Muzny D.M."/>
            <person name="Worley K.C."/>
            <person name="Gibbs R.A."/>
        </authorList>
    </citation>
    <scope>NUCLEOTIDE SEQUENCE</scope>
</reference>
<dbReference type="EnsemblMetazoa" id="XM_030975035">
    <property type="protein sequence ID" value="XP_030830895"/>
    <property type="gene ID" value="LOC115920068"/>
</dbReference>
<evidence type="ECO:0000313" key="6">
    <source>
        <dbReference type="Proteomes" id="UP000007110"/>
    </source>
</evidence>
<dbReference type="OrthoDB" id="10063988at2759"/>
<evidence type="ECO:0000313" key="5">
    <source>
        <dbReference type="EnsemblMetazoa" id="XP_030830895"/>
    </source>
</evidence>
<dbReference type="OMA" id="CVAVIMK"/>
<dbReference type="PROSITE" id="PS51034">
    <property type="entry name" value="ZP_2"/>
    <property type="match status" value="1"/>
</dbReference>
<organism evidence="5 6">
    <name type="scientific">Strongylocentrotus purpuratus</name>
    <name type="common">Purple sea urchin</name>
    <dbReference type="NCBI Taxonomy" id="7668"/>
    <lineage>
        <taxon>Eukaryota</taxon>
        <taxon>Metazoa</taxon>
        <taxon>Echinodermata</taxon>
        <taxon>Eleutherozoa</taxon>
        <taxon>Echinozoa</taxon>
        <taxon>Echinoidea</taxon>
        <taxon>Euechinoidea</taxon>
        <taxon>Echinacea</taxon>
        <taxon>Camarodonta</taxon>
        <taxon>Echinidea</taxon>
        <taxon>Strongylocentrotidae</taxon>
        <taxon>Strongylocentrotus</taxon>
    </lineage>
</organism>
<dbReference type="Pfam" id="PF00100">
    <property type="entry name" value="Zona_pellucida"/>
    <property type="match status" value="1"/>
</dbReference>
<keyword evidence="1" id="KW-0732">Signal</keyword>
<keyword evidence="3" id="KW-0472">Membrane</keyword>
<dbReference type="Proteomes" id="UP000007110">
    <property type="component" value="Unassembled WGS sequence"/>
</dbReference>
<dbReference type="Gene3D" id="2.60.40.4100">
    <property type="entry name" value="Zona pellucida, ZP-C domain"/>
    <property type="match status" value="1"/>
</dbReference>
<keyword evidence="2" id="KW-1015">Disulfide bond</keyword>
<sequence>MRKLYSSDPSFSKFVIDAFTFIEENTQVFIHCEVLICNDNDPSSRCSQGCKSRFRRGSRHTRGASSTPHLISNGPLSTAHTMHAAEAHNSDGSPVGMESSILIGVLACITCLIVATVAGVLYKLPARRMSNIYTIEASSEGQRKL</sequence>
<dbReference type="AlphaFoldDB" id="A0A7M7N3Z1"/>
<reference evidence="5" key="2">
    <citation type="submission" date="2021-01" db="UniProtKB">
        <authorList>
            <consortium name="EnsemblMetazoa"/>
        </authorList>
    </citation>
    <scope>IDENTIFICATION</scope>
</reference>
<evidence type="ECO:0000259" key="4">
    <source>
        <dbReference type="PROSITE" id="PS51034"/>
    </source>
</evidence>
<dbReference type="GeneID" id="115920068"/>
<proteinExistence type="predicted"/>
<feature type="domain" description="ZP" evidence="4">
    <location>
        <begin position="1"/>
        <end position="53"/>
    </location>
</feature>
<accession>A0A7M7N3Z1</accession>
<evidence type="ECO:0000256" key="2">
    <source>
        <dbReference type="ARBA" id="ARBA00023157"/>
    </source>
</evidence>
<keyword evidence="3" id="KW-1133">Transmembrane helix</keyword>
<name>A0A7M7N3Z1_STRPU</name>
<evidence type="ECO:0000256" key="1">
    <source>
        <dbReference type="ARBA" id="ARBA00022729"/>
    </source>
</evidence>
<dbReference type="PANTHER" id="PTHR14002:SF43">
    <property type="entry name" value="DELTA-LIKE PROTEIN"/>
    <property type="match status" value="1"/>
</dbReference>
<dbReference type="InterPro" id="IPR001507">
    <property type="entry name" value="ZP_dom"/>
</dbReference>
<feature type="transmembrane region" description="Helical" evidence="3">
    <location>
        <begin position="101"/>
        <end position="122"/>
    </location>
</feature>
<dbReference type="InterPro" id="IPR055355">
    <property type="entry name" value="ZP-C"/>
</dbReference>
<protein>
    <recommendedName>
        <fullName evidence="4">ZP domain-containing protein</fullName>
    </recommendedName>
</protein>
<dbReference type="PANTHER" id="PTHR14002">
    <property type="entry name" value="ENDOGLIN/TGF-BETA RECEPTOR TYPE III"/>
    <property type="match status" value="1"/>
</dbReference>
<dbReference type="InterPro" id="IPR042235">
    <property type="entry name" value="ZP-C_dom"/>
</dbReference>
<evidence type="ECO:0000256" key="3">
    <source>
        <dbReference type="SAM" id="Phobius"/>
    </source>
</evidence>
<dbReference type="KEGG" id="spu:115920068"/>
<dbReference type="InParanoid" id="A0A7M7N3Z1"/>
<keyword evidence="3" id="KW-0812">Transmembrane</keyword>